<dbReference type="KEGG" id="chya:V22_33370"/>
<keyword evidence="2" id="KW-1185">Reference proteome</keyword>
<dbReference type="EMBL" id="CP036316">
    <property type="protein sequence ID" value="QDT66073.1"/>
    <property type="molecule type" value="Genomic_DNA"/>
</dbReference>
<evidence type="ECO:0000313" key="1">
    <source>
        <dbReference type="EMBL" id="QDT66073.1"/>
    </source>
</evidence>
<organism evidence="1 2">
    <name type="scientific">Calycomorphotria hydatis</name>
    <dbReference type="NCBI Taxonomy" id="2528027"/>
    <lineage>
        <taxon>Bacteria</taxon>
        <taxon>Pseudomonadati</taxon>
        <taxon>Planctomycetota</taxon>
        <taxon>Planctomycetia</taxon>
        <taxon>Planctomycetales</taxon>
        <taxon>Planctomycetaceae</taxon>
        <taxon>Calycomorphotria</taxon>
    </lineage>
</organism>
<dbReference type="Proteomes" id="UP000319976">
    <property type="component" value="Chromosome"/>
</dbReference>
<dbReference type="AlphaFoldDB" id="A0A517TCI1"/>
<dbReference type="OrthoDB" id="9893931at2"/>
<proteinExistence type="predicted"/>
<reference evidence="1 2" key="1">
    <citation type="submission" date="2019-02" db="EMBL/GenBank/DDBJ databases">
        <title>Deep-cultivation of Planctomycetes and their phenomic and genomic characterization uncovers novel biology.</title>
        <authorList>
            <person name="Wiegand S."/>
            <person name="Jogler M."/>
            <person name="Boedeker C."/>
            <person name="Pinto D."/>
            <person name="Vollmers J."/>
            <person name="Rivas-Marin E."/>
            <person name="Kohn T."/>
            <person name="Peeters S.H."/>
            <person name="Heuer A."/>
            <person name="Rast P."/>
            <person name="Oberbeckmann S."/>
            <person name="Bunk B."/>
            <person name="Jeske O."/>
            <person name="Meyerdierks A."/>
            <person name="Storesund J.E."/>
            <person name="Kallscheuer N."/>
            <person name="Luecker S."/>
            <person name="Lage O.M."/>
            <person name="Pohl T."/>
            <person name="Merkel B.J."/>
            <person name="Hornburger P."/>
            <person name="Mueller R.-W."/>
            <person name="Bruemmer F."/>
            <person name="Labrenz M."/>
            <person name="Spormann A.M."/>
            <person name="Op den Camp H."/>
            <person name="Overmann J."/>
            <person name="Amann R."/>
            <person name="Jetten M.S.M."/>
            <person name="Mascher T."/>
            <person name="Medema M.H."/>
            <person name="Devos D.P."/>
            <person name="Kaster A.-K."/>
            <person name="Ovreas L."/>
            <person name="Rohde M."/>
            <person name="Galperin M.Y."/>
            <person name="Jogler C."/>
        </authorList>
    </citation>
    <scope>NUCLEOTIDE SEQUENCE [LARGE SCALE GENOMIC DNA]</scope>
    <source>
        <strain evidence="1 2">V22</strain>
    </source>
</reference>
<gene>
    <name evidence="1" type="ORF">V22_33370</name>
</gene>
<dbReference type="RefSeq" id="WP_145264880.1">
    <property type="nucleotide sequence ID" value="NZ_CP036316.1"/>
</dbReference>
<name>A0A517TCI1_9PLAN</name>
<sequence>MSTFRTVSDDQEILFIVEQLFDAYDGSMLGYYVVYFQDKDNGHVRHILKDPEGVGCMVFSSTHEARNFAPALIQEDLAAH</sequence>
<evidence type="ECO:0000313" key="2">
    <source>
        <dbReference type="Proteomes" id="UP000319976"/>
    </source>
</evidence>
<accession>A0A517TCI1</accession>
<protein>
    <submittedName>
        <fullName evidence="1">Uncharacterized protein</fullName>
    </submittedName>
</protein>